<evidence type="ECO:0000256" key="1">
    <source>
        <dbReference type="ARBA" id="ARBA00022714"/>
    </source>
</evidence>
<keyword evidence="6" id="KW-0812">Transmembrane</keyword>
<keyword evidence="3" id="KW-0408">Iron</keyword>
<dbReference type="AlphaFoldDB" id="A0A286RCN9"/>
<organism evidence="8 9">
    <name type="scientific">Thermogutta terrifontis</name>
    <dbReference type="NCBI Taxonomy" id="1331910"/>
    <lineage>
        <taxon>Bacteria</taxon>
        <taxon>Pseudomonadati</taxon>
        <taxon>Planctomycetota</taxon>
        <taxon>Planctomycetia</taxon>
        <taxon>Pirellulales</taxon>
        <taxon>Thermoguttaceae</taxon>
        <taxon>Thermogutta</taxon>
    </lineage>
</organism>
<evidence type="ECO:0000313" key="9">
    <source>
        <dbReference type="Proteomes" id="UP000215086"/>
    </source>
</evidence>
<feature type="transmembrane region" description="Helical" evidence="6">
    <location>
        <begin position="42"/>
        <end position="65"/>
    </location>
</feature>
<dbReference type="CDD" id="cd03467">
    <property type="entry name" value="Rieske"/>
    <property type="match status" value="1"/>
</dbReference>
<evidence type="ECO:0000313" key="8">
    <source>
        <dbReference type="EMBL" id="ASV73736.1"/>
    </source>
</evidence>
<keyword evidence="1" id="KW-0001">2Fe-2S</keyword>
<keyword evidence="9" id="KW-1185">Reference proteome</keyword>
<evidence type="ECO:0000259" key="7">
    <source>
        <dbReference type="PROSITE" id="PS51296"/>
    </source>
</evidence>
<dbReference type="Proteomes" id="UP000215086">
    <property type="component" value="Chromosome"/>
</dbReference>
<dbReference type="GO" id="GO:0051537">
    <property type="term" value="F:2 iron, 2 sulfur cluster binding"/>
    <property type="evidence" value="ECO:0007669"/>
    <property type="project" value="UniProtKB-KW"/>
</dbReference>
<dbReference type="SUPFAM" id="SSF50022">
    <property type="entry name" value="ISP domain"/>
    <property type="match status" value="1"/>
</dbReference>
<feature type="region of interest" description="Disordered" evidence="5">
    <location>
        <begin position="1"/>
        <end position="25"/>
    </location>
</feature>
<dbReference type="KEGG" id="ttf:THTE_1134"/>
<dbReference type="EMBL" id="CP018477">
    <property type="protein sequence ID" value="ASV73736.1"/>
    <property type="molecule type" value="Genomic_DNA"/>
</dbReference>
<reference evidence="8 9" key="1">
    <citation type="journal article" name="Front. Microbiol.">
        <title>Sugar Metabolism of the First Thermophilic Planctomycete Thermogutta terrifontis: Comparative Genomic and Transcriptomic Approaches.</title>
        <authorList>
            <person name="Elcheninov A.G."/>
            <person name="Menzel P."/>
            <person name="Gudbergsdottir S.R."/>
            <person name="Slesarev A.I."/>
            <person name="Kadnikov V.V."/>
            <person name="Krogh A."/>
            <person name="Bonch-Osmolovskaya E.A."/>
            <person name="Peng X."/>
            <person name="Kublanov I.V."/>
        </authorList>
    </citation>
    <scope>NUCLEOTIDE SEQUENCE [LARGE SCALE GENOMIC DNA]</scope>
    <source>
        <strain evidence="8 9">R1</strain>
    </source>
</reference>
<keyword evidence="6" id="KW-0472">Membrane</keyword>
<protein>
    <submittedName>
        <fullName evidence="8">Menaquinol-cytochrome c reductase iron-sulfur subunit</fullName>
    </submittedName>
</protein>
<dbReference type="InterPro" id="IPR036922">
    <property type="entry name" value="Rieske_2Fe-2S_sf"/>
</dbReference>
<feature type="compositionally biased region" description="Polar residues" evidence="5">
    <location>
        <begin position="1"/>
        <end position="18"/>
    </location>
</feature>
<dbReference type="OrthoDB" id="9767869at2"/>
<accession>A0A286RCN9</accession>
<keyword evidence="2" id="KW-0479">Metal-binding</keyword>
<keyword evidence="4" id="KW-0411">Iron-sulfur</keyword>
<evidence type="ECO:0000256" key="6">
    <source>
        <dbReference type="SAM" id="Phobius"/>
    </source>
</evidence>
<feature type="domain" description="Rieske" evidence="7">
    <location>
        <begin position="92"/>
        <end position="192"/>
    </location>
</feature>
<keyword evidence="6" id="KW-1133">Transmembrane helix</keyword>
<evidence type="ECO:0000256" key="4">
    <source>
        <dbReference type="ARBA" id="ARBA00023014"/>
    </source>
</evidence>
<dbReference type="Pfam" id="PF00355">
    <property type="entry name" value="Rieske"/>
    <property type="match status" value="1"/>
</dbReference>
<dbReference type="GO" id="GO:0046872">
    <property type="term" value="F:metal ion binding"/>
    <property type="evidence" value="ECO:0007669"/>
    <property type="project" value="UniProtKB-KW"/>
</dbReference>
<dbReference type="RefSeq" id="WP_095414253.1">
    <property type="nucleotide sequence ID" value="NZ_CP018477.1"/>
</dbReference>
<proteinExistence type="predicted"/>
<name>A0A286RCN9_9BACT</name>
<evidence type="ECO:0000256" key="3">
    <source>
        <dbReference type="ARBA" id="ARBA00023004"/>
    </source>
</evidence>
<dbReference type="InterPro" id="IPR017941">
    <property type="entry name" value="Rieske_2Fe-2S"/>
</dbReference>
<sequence length="209" mass="22280">MQQNEMPGQSRGTSQSGSLPPCCGAANVPSSAPNRRGVLGSLIAWILGLIALAPSLVTGLAAFLAPLRSGRKGGLLVRLTTLDNLPKDGSPRKFPIVAEKRNGWTLSREPVGAVYLRLLPDGTVQALHVVCPHAGCAIEYRAAQGQGNAGEFFCPCHLARFDLDGKRLDAVSPSPRDMDTLSVEIRNGQEIWVEFQNFQVGTAQKIPVA</sequence>
<dbReference type="Gene3D" id="2.102.10.10">
    <property type="entry name" value="Rieske [2Fe-2S] iron-sulphur domain"/>
    <property type="match status" value="1"/>
</dbReference>
<evidence type="ECO:0000256" key="5">
    <source>
        <dbReference type="SAM" id="MobiDB-lite"/>
    </source>
</evidence>
<gene>
    <name evidence="8" type="ORF">THTE_1134</name>
</gene>
<dbReference type="PROSITE" id="PS51296">
    <property type="entry name" value="RIESKE"/>
    <property type="match status" value="1"/>
</dbReference>
<evidence type="ECO:0000256" key="2">
    <source>
        <dbReference type="ARBA" id="ARBA00022723"/>
    </source>
</evidence>